<name>A0A1R1XLK6_9FUNG</name>
<dbReference type="PANTHER" id="PTHR45648">
    <property type="entry name" value="GDSL LIPASE/ACYLHYDROLASE FAMILY PROTEIN (AFU_ORTHOLOGUE AFUA_4G14700)"/>
    <property type="match status" value="1"/>
</dbReference>
<dbReference type="InterPro" id="IPR001087">
    <property type="entry name" value="GDSL"/>
</dbReference>
<keyword evidence="1" id="KW-0378">Hydrolase</keyword>
<keyword evidence="3" id="KW-1185">Reference proteome</keyword>
<accession>A0A1R1XLK6</accession>
<dbReference type="PANTHER" id="PTHR45648:SF22">
    <property type="entry name" value="GDSL LIPASE_ACYLHYDROLASE FAMILY PROTEIN (AFU_ORTHOLOGUE AFUA_4G14700)"/>
    <property type="match status" value="1"/>
</dbReference>
<dbReference type="InterPro" id="IPR036514">
    <property type="entry name" value="SGNH_hydro_sf"/>
</dbReference>
<sequence>MEGERQMVQCGTSAATDNDRMFRLAKEKIDSTDFKTQIESFTADFNGRYSPDDIKNDIVWISIGPNNFYYLTIYIEENYARIFKEPEEILNSILGGIEKLKKLGYKKFIVFGFPNLSKVPMLLELNGSSKFALNILSTLINNHLENNLKDYQKNGDIVVKVLNNKSAQKILVRKNIKFLKALGIEHMDSACYDRKNKNITSPRCKDPRSFFFYDRVHPTTLIHAIQGALIAEYVSTSNFEYTEEFFLNAVKKYKVGNIYTNDKENMFVNKNITDYIEDNSHGIEYIKFNIDRIVQEKKNIC</sequence>
<evidence type="ECO:0000313" key="3">
    <source>
        <dbReference type="Proteomes" id="UP000187429"/>
    </source>
</evidence>
<dbReference type="Pfam" id="PF00657">
    <property type="entry name" value="Lipase_GDSL"/>
    <property type="match status" value="1"/>
</dbReference>
<evidence type="ECO:0000313" key="2">
    <source>
        <dbReference type="EMBL" id="OMJ15476.1"/>
    </source>
</evidence>
<dbReference type="Proteomes" id="UP000187429">
    <property type="component" value="Unassembled WGS sequence"/>
</dbReference>
<dbReference type="Gene3D" id="3.40.50.1110">
    <property type="entry name" value="SGNH hydrolase"/>
    <property type="match status" value="1"/>
</dbReference>
<proteinExistence type="predicted"/>
<evidence type="ECO:0000256" key="1">
    <source>
        <dbReference type="ARBA" id="ARBA00022801"/>
    </source>
</evidence>
<dbReference type="InterPro" id="IPR051058">
    <property type="entry name" value="GDSL_Est/Lipase"/>
</dbReference>
<dbReference type="SUPFAM" id="SSF52266">
    <property type="entry name" value="SGNH hydrolase"/>
    <property type="match status" value="1"/>
</dbReference>
<dbReference type="GO" id="GO:0016788">
    <property type="term" value="F:hydrolase activity, acting on ester bonds"/>
    <property type="evidence" value="ECO:0007669"/>
    <property type="project" value="InterPro"/>
</dbReference>
<organism evidence="2 3">
    <name type="scientific">Smittium culicis</name>
    <dbReference type="NCBI Taxonomy" id="133412"/>
    <lineage>
        <taxon>Eukaryota</taxon>
        <taxon>Fungi</taxon>
        <taxon>Fungi incertae sedis</taxon>
        <taxon>Zoopagomycota</taxon>
        <taxon>Kickxellomycotina</taxon>
        <taxon>Harpellomycetes</taxon>
        <taxon>Harpellales</taxon>
        <taxon>Legeriomycetaceae</taxon>
        <taxon>Smittium</taxon>
    </lineage>
</organism>
<reference evidence="3" key="1">
    <citation type="submission" date="2017-01" db="EMBL/GenBank/DDBJ databases">
        <authorList>
            <person name="Wang Y."/>
            <person name="White M."/>
            <person name="Kvist S."/>
            <person name="Moncalvo J.-M."/>
        </authorList>
    </citation>
    <scope>NUCLEOTIDE SEQUENCE [LARGE SCALE GENOMIC DNA]</scope>
    <source>
        <strain evidence="3">ID-206-W2</strain>
    </source>
</reference>
<dbReference type="OrthoDB" id="1600564at2759"/>
<comment type="caution">
    <text evidence="2">The sequence shown here is derived from an EMBL/GenBank/DDBJ whole genome shotgun (WGS) entry which is preliminary data.</text>
</comment>
<dbReference type="EMBL" id="LSSM01004237">
    <property type="protein sequence ID" value="OMJ15476.1"/>
    <property type="molecule type" value="Genomic_DNA"/>
</dbReference>
<gene>
    <name evidence="2" type="ORF">AYI69_g8178</name>
</gene>
<protein>
    <submittedName>
        <fullName evidence="2">GDSL esterase/lipase</fullName>
    </submittedName>
</protein>
<dbReference type="AlphaFoldDB" id="A0A1R1XLK6"/>